<comment type="caution">
    <text evidence="2">The sequence shown here is derived from an EMBL/GenBank/DDBJ whole genome shotgun (WGS) entry which is preliminary data.</text>
</comment>
<keyword evidence="3" id="KW-1185">Reference proteome</keyword>
<name>A0AAE0I2D3_9PEZI</name>
<proteinExistence type="predicted"/>
<organism evidence="2 3">
    <name type="scientific">Cercophora scortea</name>
    <dbReference type="NCBI Taxonomy" id="314031"/>
    <lineage>
        <taxon>Eukaryota</taxon>
        <taxon>Fungi</taxon>
        <taxon>Dikarya</taxon>
        <taxon>Ascomycota</taxon>
        <taxon>Pezizomycotina</taxon>
        <taxon>Sordariomycetes</taxon>
        <taxon>Sordariomycetidae</taxon>
        <taxon>Sordariales</taxon>
        <taxon>Lasiosphaeriaceae</taxon>
        <taxon>Cercophora</taxon>
    </lineage>
</organism>
<reference evidence="2" key="1">
    <citation type="journal article" date="2023" name="Mol. Phylogenet. Evol.">
        <title>Genome-scale phylogeny and comparative genomics of the fungal order Sordariales.</title>
        <authorList>
            <person name="Hensen N."/>
            <person name="Bonometti L."/>
            <person name="Westerberg I."/>
            <person name="Brannstrom I.O."/>
            <person name="Guillou S."/>
            <person name="Cros-Aarteil S."/>
            <person name="Calhoun S."/>
            <person name="Haridas S."/>
            <person name="Kuo A."/>
            <person name="Mondo S."/>
            <person name="Pangilinan J."/>
            <person name="Riley R."/>
            <person name="LaButti K."/>
            <person name="Andreopoulos B."/>
            <person name="Lipzen A."/>
            <person name="Chen C."/>
            <person name="Yan M."/>
            <person name="Daum C."/>
            <person name="Ng V."/>
            <person name="Clum A."/>
            <person name="Steindorff A."/>
            <person name="Ohm R.A."/>
            <person name="Martin F."/>
            <person name="Silar P."/>
            <person name="Natvig D.O."/>
            <person name="Lalanne C."/>
            <person name="Gautier V."/>
            <person name="Ament-Velasquez S.L."/>
            <person name="Kruys A."/>
            <person name="Hutchinson M.I."/>
            <person name="Powell A.J."/>
            <person name="Barry K."/>
            <person name="Miller A.N."/>
            <person name="Grigoriev I.V."/>
            <person name="Debuchy R."/>
            <person name="Gladieux P."/>
            <person name="Hiltunen Thoren M."/>
            <person name="Johannesson H."/>
        </authorList>
    </citation>
    <scope>NUCLEOTIDE SEQUENCE</scope>
    <source>
        <strain evidence="2">SMH4131-1</strain>
    </source>
</reference>
<sequence>MVPVHLHGQWSTSPCNSHCSSCDVGQFNAQGFQVPQVLTITTDILSRLRIRSNASLITYGQTSLIYRAVVVTENIRQGRNAQDARPQDDVTPVSRSGPLPSRDSSSRHAPRADKGSRKRRLPHKPSTVPYTSCALTSPHHREVCSFLSRQSFIALDVLPLMSTLACSIAPNSVGLIGRGLFKRATCMPPSRSAAPTPAAQTQFFTSSSAASHSESQARLQSHGHAVTLPT</sequence>
<dbReference type="AlphaFoldDB" id="A0AAE0I2D3"/>
<evidence type="ECO:0000313" key="3">
    <source>
        <dbReference type="Proteomes" id="UP001286456"/>
    </source>
</evidence>
<dbReference type="EMBL" id="JAUEPO010000007">
    <property type="protein sequence ID" value="KAK3317319.1"/>
    <property type="molecule type" value="Genomic_DNA"/>
</dbReference>
<feature type="compositionally biased region" description="Basic and acidic residues" evidence="1">
    <location>
        <begin position="104"/>
        <end position="115"/>
    </location>
</feature>
<evidence type="ECO:0000256" key="1">
    <source>
        <dbReference type="SAM" id="MobiDB-lite"/>
    </source>
</evidence>
<evidence type="ECO:0000313" key="2">
    <source>
        <dbReference type="EMBL" id="KAK3317319.1"/>
    </source>
</evidence>
<dbReference type="Proteomes" id="UP001286456">
    <property type="component" value="Unassembled WGS sequence"/>
</dbReference>
<feature type="region of interest" description="Disordered" evidence="1">
    <location>
        <begin position="209"/>
        <end position="230"/>
    </location>
</feature>
<protein>
    <submittedName>
        <fullName evidence="2">Uncharacterized protein</fullName>
    </submittedName>
</protein>
<accession>A0AAE0I2D3</accession>
<gene>
    <name evidence="2" type="ORF">B0T19DRAFT_289625</name>
</gene>
<reference evidence="2" key="2">
    <citation type="submission" date="2023-06" db="EMBL/GenBank/DDBJ databases">
        <authorList>
            <consortium name="Lawrence Berkeley National Laboratory"/>
            <person name="Haridas S."/>
            <person name="Hensen N."/>
            <person name="Bonometti L."/>
            <person name="Westerberg I."/>
            <person name="Brannstrom I.O."/>
            <person name="Guillou S."/>
            <person name="Cros-Aarteil S."/>
            <person name="Calhoun S."/>
            <person name="Kuo A."/>
            <person name="Mondo S."/>
            <person name="Pangilinan J."/>
            <person name="Riley R."/>
            <person name="Labutti K."/>
            <person name="Andreopoulos B."/>
            <person name="Lipzen A."/>
            <person name="Chen C."/>
            <person name="Yanf M."/>
            <person name="Daum C."/>
            <person name="Ng V."/>
            <person name="Clum A."/>
            <person name="Steindorff A."/>
            <person name="Ohm R."/>
            <person name="Martin F."/>
            <person name="Silar P."/>
            <person name="Natvig D."/>
            <person name="Lalanne C."/>
            <person name="Gautier V."/>
            <person name="Ament-Velasquez S.L."/>
            <person name="Kruys A."/>
            <person name="Hutchinson M.I."/>
            <person name="Powell A.J."/>
            <person name="Barry K."/>
            <person name="Miller A.N."/>
            <person name="Grigoriev I.V."/>
            <person name="Debuchy R."/>
            <person name="Gladieux P."/>
            <person name="Thoren M.H."/>
            <person name="Johannesson H."/>
        </authorList>
    </citation>
    <scope>NUCLEOTIDE SEQUENCE</scope>
    <source>
        <strain evidence="2">SMH4131-1</strain>
    </source>
</reference>
<feature type="region of interest" description="Disordered" evidence="1">
    <location>
        <begin position="78"/>
        <end position="133"/>
    </location>
</feature>